<protein>
    <submittedName>
        <fullName evidence="2">DNRLRE domain-containing protein</fullName>
    </submittedName>
</protein>
<evidence type="ECO:0000313" key="3">
    <source>
        <dbReference type="Proteomes" id="UP000598996"/>
    </source>
</evidence>
<dbReference type="Gene3D" id="2.60.40.10">
    <property type="entry name" value="Immunoglobulins"/>
    <property type="match status" value="1"/>
</dbReference>
<sequence>MRDGMRTQEGLKRSPKPPQMIAEVRPSRIVAGLTVIAAVGTLVQFSAKPTFASPSTNNEWSCPNVQPEEAAALDMARRCGVEIEISSRTNEYDWAVALPDGQVRWDHHYRPVRVKRVDNWIPVDTTLTLQPNGTVKPIAAAVDLEFSGGGLGPMVAITEDRKTMRLGSPLGGLPVPVLDGSTATYREVLPGVDVRLQADVDGFSQVLIVKDRAAASNPRISRLEFPISTNGLNVTSDGEGNLRAIDLTGKPRFAGNAPEMWDASQRTVNSTQPFSDRGSSGRIKRMETLLSGKRLLVTPDRRMLEDPKTRYPVYIDPGVTAARSSWTKVNSLNPTTSYWNSTGAAQVGGTNISNNKYRSFFNLDAGSAQIAKKHINEARFVVQQNYSLYCEARAIELWSTSYAGGSTTWNNQPTWSTQQGTVTSLAGCNSSNPAASISFDVTSHVQTAADGSWGNLTYGLRSPDESGLRSYKELSNNPYVSISYTAFPTIGGRDTSPAAMCTVGSSRPYINTATPVLRVKVDDIDGTSVRPEIEWNSSSGSRIGSATPLPGQAPGTYFGARVPASSLVNGGTYSWRARAFDSTVWGPWSDPCEFTVDTSAPATAPPVISMAYPESGWNGSAGLAGSFSFAAGGISDIAAYVYGLDDDDPRTRVAASSLGGTANVNIAPAADGPHALYVRSLDRAGNESPTTIYTFNVGSPENAPTPSSDAEDEQALSELGEPNSDFSIEMNTVVEQSANIDSDIVSETGGTVSNPNAGVSASSINTTQPWPPIVWAACGMFTDDQKVVRSYDRSGVYNFGGGISRLKCGDRKWGYRHIKDRHLADWQYISNFVGRNWRDAADWGIWNTLWFPETSFYRADNNTWGFTCSLYLIDKKTGKTVKVMYGFVSVAHQSKNIITALPTNKRKTK</sequence>
<dbReference type="Proteomes" id="UP000598996">
    <property type="component" value="Unassembled WGS sequence"/>
</dbReference>
<accession>A0ABS1VZJ7</accession>
<dbReference type="InterPro" id="IPR013783">
    <property type="entry name" value="Ig-like_fold"/>
</dbReference>
<dbReference type="RefSeq" id="WP_202996611.1">
    <property type="nucleotide sequence ID" value="NZ_JAENHO010000012.1"/>
</dbReference>
<reference evidence="2 3" key="1">
    <citation type="submission" date="2021-01" db="EMBL/GenBank/DDBJ databases">
        <title>Actinoplanes sp. nov. LDG1-01 isolated from lichen.</title>
        <authorList>
            <person name="Saeng-In P."/>
            <person name="Phongsopitanun W."/>
            <person name="Kanchanasin P."/>
            <person name="Yuki M."/>
            <person name="Kudo T."/>
            <person name="Ohkuma M."/>
            <person name="Tanasupawat S."/>
        </authorList>
    </citation>
    <scope>NUCLEOTIDE SEQUENCE [LARGE SCALE GENOMIC DNA]</scope>
    <source>
        <strain evidence="2 3">LDG1-01</strain>
    </source>
</reference>
<dbReference type="EMBL" id="JAENHO010000012">
    <property type="protein sequence ID" value="MBL7259919.1"/>
    <property type="molecule type" value="Genomic_DNA"/>
</dbReference>
<proteinExistence type="predicted"/>
<feature type="region of interest" description="Disordered" evidence="1">
    <location>
        <begin position="689"/>
        <end position="717"/>
    </location>
</feature>
<evidence type="ECO:0000256" key="1">
    <source>
        <dbReference type="SAM" id="MobiDB-lite"/>
    </source>
</evidence>
<evidence type="ECO:0000313" key="2">
    <source>
        <dbReference type="EMBL" id="MBL7259919.1"/>
    </source>
</evidence>
<feature type="compositionally biased region" description="Polar residues" evidence="1">
    <location>
        <begin position="689"/>
        <end position="708"/>
    </location>
</feature>
<name>A0ABS1VZJ7_9ACTN</name>
<organism evidence="2 3">
    <name type="scientific">Paractinoplanes lichenicola</name>
    <dbReference type="NCBI Taxonomy" id="2802976"/>
    <lineage>
        <taxon>Bacteria</taxon>
        <taxon>Bacillati</taxon>
        <taxon>Actinomycetota</taxon>
        <taxon>Actinomycetes</taxon>
        <taxon>Micromonosporales</taxon>
        <taxon>Micromonosporaceae</taxon>
        <taxon>Paractinoplanes</taxon>
    </lineage>
</organism>
<dbReference type="NCBIfam" id="NF033679">
    <property type="entry name" value="DNRLRE_dom"/>
    <property type="match status" value="1"/>
</dbReference>
<keyword evidence="3" id="KW-1185">Reference proteome</keyword>
<gene>
    <name evidence="2" type="ORF">JKJ07_36920</name>
</gene>
<comment type="caution">
    <text evidence="2">The sequence shown here is derived from an EMBL/GenBank/DDBJ whole genome shotgun (WGS) entry which is preliminary data.</text>
</comment>